<evidence type="ECO:0000313" key="4">
    <source>
        <dbReference type="EMBL" id="MBC8528034.1"/>
    </source>
</evidence>
<organism evidence="4 5">
    <name type="scientific">Luoshenia tenuis</name>
    <dbReference type="NCBI Taxonomy" id="2763654"/>
    <lineage>
        <taxon>Bacteria</taxon>
        <taxon>Bacillati</taxon>
        <taxon>Bacillota</taxon>
        <taxon>Clostridia</taxon>
        <taxon>Christensenellales</taxon>
        <taxon>Christensenellaceae</taxon>
        <taxon>Luoshenia</taxon>
    </lineage>
</organism>
<evidence type="ECO:0000256" key="2">
    <source>
        <dbReference type="ARBA" id="ARBA00023239"/>
    </source>
</evidence>
<evidence type="ECO:0000256" key="1">
    <source>
        <dbReference type="ARBA" id="ARBA00010986"/>
    </source>
</evidence>
<comment type="similarity">
    <text evidence="1">Belongs to the UxaA family.</text>
</comment>
<dbReference type="RefSeq" id="WP_249284095.1">
    <property type="nucleotide sequence ID" value="NZ_JACRSO010000001.1"/>
</dbReference>
<dbReference type="InterPro" id="IPR007392">
    <property type="entry name" value="GD_AH_second"/>
</dbReference>
<dbReference type="Gene3D" id="2.30.130.110">
    <property type="match status" value="1"/>
</dbReference>
<dbReference type="GO" id="GO:0019698">
    <property type="term" value="P:D-galacturonate catabolic process"/>
    <property type="evidence" value="ECO:0007669"/>
    <property type="project" value="TreeGrafter"/>
</dbReference>
<sequence length="492" mass="52673">MQDFIRIHPQDNVAVALQAQQAGQSFMGVTALQGIPAGHKMALKPIAAGEKIIKYASPIGVATADIPAGAWVHTHNVKTLLDGTLEYSYQPQPSAFHHQDTGRTFMGYRRADGRVGIRNEIWIITTVGCVNTSAARLAEKARQRIAGTSIEGVYTFPHPYGCSQMGEDLKLTQKLLAALCRHPNCAGVLVMSLGCENNHLGVFKEVLGPVDESRVKFLIAQEVEDEVEAGLELIDEMIASAREDRREPIPVSELCVGLKCGGSDGFSGITGNPLLGDFSDRLCAAGGTTVMTEVPEMFGAETLLMNRAKDEATFHKVVDLINGFKEYFIRHGQVVYENPSPGNKEGGITTLEDKSLGCTQKGGSSPVVDVLGLGEHAREHGLNLLDGPGNDLVAVTMLTCAHAHLILFTTGRGTPFGAPAPTVKVATNSAMAARKKGWIDFDAGLLLDGHSMDEVGAAFFDYIIALASGETETRAERNGYREIALFKGGVTV</sequence>
<gene>
    <name evidence="4" type="ORF">H8699_01095</name>
</gene>
<keyword evidence="5" id="KW-1185">Reference proteome</keyword>
<dbReference type="InterPro" id="IPR013974">
    <property type="entry name" value="SAF"/>
</dbReference>
<comment type="caution">
    <text evidence="4">The sequence shown here is derived from an EMBL/GenBank/DDBJ whole genome shotgun (WGS) entry which is preliminary data.</text>
</comment>
<proteinExistence type="inferred from homology"/>
<reference evidence="4" key="1">
    <citation type="submission" date="2020-08" db="EMBL/GenBank/DDBJ databases">
        <title>Genome public.</title>
        <authorList>
            <person name="Liu C."/>
            <person name="Sun Q."/>
        </authorList>
    </citation>
    <scope>NUCLEOTIDE SEQUENCE</scope>
    <source>
        <strain evidence="4">NSJ-44</strain>
    </source>
</reference>
<accession>A0A926HL22</accession>
<evidence type="ECO:0000259" key="3">
    <source>
        <dbReference type="SMART" id="SM00858"/>
    </source>
</evidence>
<dbReference type="SMART" id="SM00858">
    <property type="entry name" value="SAF"/>
    <property type="match status" value="1"/>
</dbReference>
<dbReference type="Proteomes" id="UP000654279">
    <property type="component" value="Unassembled WGS sequence"/>
</dbReference>
<dbReference type="AlphaFoldDB" id="A0A926HL22"/>
<evidence type="ECO:0000313" key="5">
    <source>
        <dbReference type="Proteomes" id="UP000654279"/>
    </source>
</evidence>
<protein>
    <submittedName>
        <fullName evidence="4">Altronate dehydratase</fullName>
    </submittedName>
</protein>
<dbReference type="Pfam" id="PF20629">
    <property type="entry name" value="GD_AH_C"/>
    <property type="match status" value="1"/>
</dbReference>
<dbReference type="Pfam" id="PF04295">
    <property type="entry name" value="GD_AH_second"/>
    <property type="match status" value="1"/>
</dbReference>
<dbReference type="InterPro" id="IPR052172">
    <property type="entry name" value="UxaA_altronate/galactarate_dh"/>
</dbReference>
<keyword evidence="2" id="KW-0456">Lyase</keyword>
<dbReference type="InterPro" id="IPR044144">
    <property type="entry name" value="SAF_UxaA/GarD"/>
</dbReference>
<dbReference type="InterPro" id="IPR048332">
    <property type="entry name" value="GD_AH_C"/>
</dbReference>
<dbReference type="GO" id="GO:0016829">
    <property type="term" value="F:lyase activity"/>
    <property type="evidence" value="ECO:0007669"/>
    <property type="project" value="UniProtKB-KW"/>
</dbReference>
<feature type="domain" description="SAF" evidence="3">
    <location>
        <begin position="11"/>
        <end position="78"/>
    </location>
</feature>
<dbReference type="CDD" id="cd11613">
    <property type="entry name" value="SAF_AH_GD"/>
    <property type="match status" value="1"/>
</dbReference>
<dbReference type="EMBL" id="JACRSO010000001">
    <property type="protein sequence ID" value="MBC8528034.1"/>
    <property type="molecule type" value="Genomic_DNA"/>
</dbReference>
<dbReference type="PANTHER" id="PTHR30536">
    <property type="entry name" value="ALTRONATE/GALACTARATE DEHYDRATASE"/>
    <property type="match status" value="1"/>
</dbReference>
<dbReference type="PANTHER" id="PTHR30536:SF5">
    <property type="entry name" value="ALTRONATE DEHYDRATASE"/>
    <property type="match status" value="1"/>
</dbReference>
<name>A0A926HL22_9FIRM</name>
<dbReference type="Pfam" id="PF08666">
    <property type="entry name" value="SAF"/>
    <property type="match status" value="1"/>
</dbReference>